<keyword evidence="3" id="KW-1185">Reference proteome</keyword>
<evidence type="ECO:0000313" key="3">
    <source>
        <dbReference type="Proteomes" id="UP001479436"/>
    </source>
</evidence>
<dbReference type="InterPro" id="IPR052736">
    <property type="entry name" value="Stf3_sulfotransferase"/>
</dbReference>
<evidence type="ECO:0008006" key="4">
    <source>
        <dbReference type="Google" id="ProtNLM"/>
    </source>
</evidence>
<dbReference type="InterPro" id="IPR027417">
    <property type="entry name" value="P-loop_NTPase"/>
</dbReference>
<sequence length="446" mass="52886">MSDIRFDLIAKQLVSHVSPVLLLWATAYSLGWSLWLLAFYVVTPYFAPFTVGLYVLTIIRCSLTDTSIPLHIRTLGLCRLFYSIFLRQPLFNIAWWIDEILFPLYHLVLIKSPIFILGQPRSGTTKLLDLLATNEGNVLALKLWEYTFPILWLQYLVDYIEVYDQKYFNNWMKKQLDPFAKDKTNQLSKMHRISMDKWEEDNMAFSSLFLFSTSDLIYHPGSESMKLLTNFFSLDNSVRRSMFDFHKKMVKKVMFRRGNEKSVYMAKWVMCWNGEYKHIMDTYPGARYIFIYRNPEESIPSLLKLISGITLYLTDFDPFTSPAFRVIMMNYIYRGHKDEIEFAKSLIQKKQHVQLVSFSELYKNIEEKIENIAELLQLPMPVEYKEFIREEHKKQAQHEKTDTVRHLRRKEEIEQRCPGFCAQLDELRMLTNTTELNPTLDDLKCM</sequence>
<accession>A0ABR2X4D8</accession>
<dbReference type="EMBL" id="JASJQH010000010">
    <property type="protein sequence ID" value="KAK9768655.1"/>
    <property type="molecule type" value="Genomic_DNA"/>
</dbReference>
<feature type="transmembrane region" description="Helical" evidence="1">
    <location>
        <begin position="45"/>
        <end position="63"/>
    </location>
</feature>
<dbReference type="Proteomes" id="UP001479436">
    <property type="component" value="Unassembled WGS sequence"/>
</dbReference>
<proteinExistence type="predicted"/>
<organism evidence="2 3">
    <name type="scientific">Basidiobolus ranarum</name>
    <dbReference type="NCBI Taxonomy" id="34480"/>
    <lineage>
        <taxon>Eukaryota</taxon>
        <taxon>Fungi</taxon>
        <taxon>Fungi incertae sedis</taxon>
        <taxon>Zoopagomycota</taxon>
        <taxon>Entomophthoromycotina</taxon>
        <taxon>Basidiobolomycetes</taxon>
        <taxon>Basidiobolales</taxon>
        <taxon>Basidiobolaceae</taxon>
        <taxon>Basidiobolus</taxon>
    </lineage>
</organism>
<feature type="transmembrane region" description="Helical" evidence="1">
    <location>
        <begin position="21"/>
        <end position="39"/>
    </location>
</feature>
<protein>
    <recommendedName>
        <fullName evidence="4">Sulfotransferase</fullName>
    </recommendedName>
</protein>
<dbReference type="Gene3D" id="3.40.50.300">
    <property type="entry name" value="P-loop containing nucleotide triphosphate hydrolases"/>
    <property type="match status" value="1"/>
</dbReference>
<dbReference type="PANTHER" id="PTHR36451">
    <property type="entry name" value="PAPS-DEPENDENT SULFOTRANSFERASE STF3"/>
    <property type="match status" value="1"/>
</dbReference>
<reference evidence="2 3" key="1">
    <citation type="submission" date="2023-04" db="EMBL/GenBank/DDBJ databases">
        <title>Genome of Basidiobolus ranarum AG-B5.</title>
        <authorList>
            <person name="Stajich J.E."/>
            <person name="Carter-House D."/>
            <person name="Gryganskyi A."/>
        </authorList>
    </citation>
    <scope>NUCLEOTIDE SEQUENCE [LARGE SCALE GENOMIC DNA]</scope>
    <source>
        <strain evidence="2 3">AG-B5</strain>
    </source>
</reference>
<evidence type="ECO:0000313" key="2">
    <source>
        <dbReference type="EMBL" id="KAK9768655.1"/>
    </source>
</evidence>
<dbReference type="Pfam" id="PF13469">
    <property type="entry name" value="Sulfotransfer_3"/>
    <property type="match status" value="1"/>
</dbReference>
<comment type="caution">
    <text evidence="2">The sequence shown here is derived from an EMBL/GenBank/DDBJ whole genome shotgun (WGS) entry which is preliminary data.</text>
</comment>
<name>A0ABR2X4D8_9FUNG</name>
<evidence type="ECO:0000256" key="1">
    <source>
        <dbReference type="SAM" id="Phobius"/>
    </source>
</evidence>
<gene>
    <name evidence="2" type="ORF">K7432_000568</name>
</gene>
<dbReference type="PANTHER" id="PTHR36451:SF1">
    <property type="entry name" value="OMEGA-HYDROXY-BETA-DIHYDROMENAQUINONE-9 SULFOTRANSFERASE STF3"/>
    <property type="match status" value="1"/>
</dbReference>
<keyword evidence="1" id="KW-0472">Membrane</keyword>
<keyword evidence="1" id="KW-1133">Transmembrane helix</keyword>
<keyword evidence="1" id="KW-0812">Transmembrane</keyword>
<feature type="transmembrane region" description="Helical" evidence="1">
    <location>
        <begin position="75"/>
        <end position="94"/>
    </location>
</feature>
<dbReference type="SUPFAM" id="SSF52540">
    <property type="entry name" value="P-loop containing nucleoside triphosphate hydrolases"/>
    <property type="match status" value="1"/>
</dbReference>